<dbReference type="Pfam" id="PF01388">
    <property type="entry name" value="ARID"/>
    <property type="match status" value="1"/>
</dbReference>
<organism evidence="11 12">
    <name type="scientific">Fusarium zealandicum</name>
    <dbReference type="NCBI Taxonomy" id="1053134"/>
    <lineage>
        <taxon>Eukaryota</taxon>
        <taxon>Fungi</taxon>
        <taxon>Dikarya</taxon>
        <taxon>Ascomycota</taxon>
        <taxon>Pezizomycotina</taxon>
        <taxon>Sordariomycetes</taxon>
        <taxon>Hypocreomycetidae</taxon>
        <taxon>Hypocreales</taxon>
        <taxon>Nectriaceae</taxon>
        <taxon>Fusarium</taxon>
        <taxon>Fusarium staphyleae species complex</taxon>
    </lineage>
</organism>
<gene>
    <name evidence="11" type="ORF">FZEAL_4457</name>
</gene>
<dbReference type="CDD" id="cd11655">
    <property type="entry name" value="rap1_myb-like"/>
    <property type="match status" value="1"/>
</dbReference>
<dbReference type="Proteomes" id="UP000635477">
    <property type="component" value="Unassembled WGS sequence"/>
</dbReference>
<dbReference type="InterPro" id="IPR009057">
    <property type="entry name" value="Homeodomain-like_sf"/>
</dbReference>
<comment type="subunit">
    <text evidence="8">Homodimer.</text>
</comment>
<feature type="compositionally biased region" description="Polar residues" evidence="9">
    <location>
        <begin position="446"/>
        <end position="458"/>
    </location>
</feature>
<reference evidence="11" key="2">
    <citation type="submission" date="2020-05" db="EMBL/GenBank/DDBJ databases">
        <authorList>
            <person name="Kim H.-S."/>
            <person name="Proctor R.H."/>
            <person name="Brown D.W."/>
        </authorList>
    </citation>
    <scope>NUCLEOTIDE SEQUENCE</scope>
    <source>
        <strain evidence="11">NRRL 22465</strain>
    </source>
</reference>
<dbReference type="PROSITE" id="PS51011">
    <property type="entry name" value="ARID"/>
    <property type="match status" value="1"/>
</dbReference>
<dbReference type="SUPFAM" id="SSF46774">
    <property type="entry name" value="ARID-like"/>
    <property type="match status" value="1"/>
</dbReference>
<dbReference type="Gene3D" id="1.10.150.60">
    <property type="entry name" value="ARID DNA-binding domain"/>
    <property type="match status" value="1"/>
</dbReference>
<feature type="compositionally biased region" description="Polar residues" evidence="9">
    <location>
        <begin position="219"/>
        <end position="228"/>
    </location>
</feature>
<accession>A0A8H4ULP6</accession>
<dbReference type="AlphaFoldDB" id="A0A8H4ULP6"/>
<comment type="caution">
    <text evidence="11">The sequence shown here is derived from an EMBL/GenBank/DDBJ whole genome shotgun (WGS) entry which is preliminary data.</text>
</comment>
<feature type="compositionally biased region" description="Low complexity" evidence="9">
    <location>
        <begin position="187"/>
        <end position="198"/>
    </location>
</feature>
<evidence type="ECO:0000256" key="3">
    <source>
        <dbReference type="ARBA" id="ARBA00022895"/>
    </source>
</evidence>
<evidence type="ECO:0000256" key="9">
    <source>
        <dbReference type="SAM" id="MobiDB-lite"/>
    </source>
</evidence>
<dbReference type="PANTHER" id="PTHR16466">
    <property type="entry name" value="TELOMERE REPEAT-BINDING FACTOR 2-INTERACTING PROTEIN 1"/>
    <property type="match status" value="1"/>
</dbReference>
<keyword evidence="6" id="KW-0804">Transcription</keyword>
<evidence type="ECO:0000256" key="8">
    <source>
        <dbReference type="RuleBase" id="RU367107"/>
    </source>
</evidence>
<feature type="region of interest" description="Disordered" evidence="9">
    <location>
        <begin position="387"/>
        <end position="627"/>
    </location>
</feature>
<dbReference type="InterPro" id="IPR021661">
    <property type="entry name" value="Rap1_C"/>
</dbReference>
<evidence type="ECO:0000259" key="10">
    <source>
        <dbReference type="PROSITE" id="PS51011"/>
    </source>
</evidence>
<dbReference type="PANTHER" id="PTHR16466:SF6">
    <property type="entry name" value="TELOMERIC REPEAT-BINDING FACTOR 2-INTERACTING PROTEIN 1"/>
    <property type="match status" value="1"/>
</dbReference>
<dbReference type="Gene3D" id="1.10.10.2170">
    <property type="match status" value="1"/>
</dbReference>
<dbReference type="InterPro" id="IPR015010">
    <property type="entry name" value="TERF2IP_Myb"/>
</dbReference>
<evidence type="ECO:0000256" key="7">
    <source>
        <dbReference type="ARBA" id="ARBA00023242"/>
    </source>
</evidence>
<feature type="compositionally biased region" description="Low complexity" evidence="9">
    <location>
        <begin position="583"/>
        <end position="602"/>
    </location>
</feature>
<dbReference type="GO" id="GO:0010833">
    <property type="term" value="P:telomere maintenance via telomere lengthening"/>
    <property type="evidence" value="ECO:0007669"/>
    <property type="project" value="UniProtKB-UniRule"/>
</dbReference>
<dbReference type="EMBL" id="JABEYC010000308">
    <property type="protein sequence ID" value="KAF4979316.1"/>
    <property type="molecule type" value="Genomic_DNA"/>
</dbReference>
<comment type="function">
    <text evidence="8">Involved in the regulation of telomere length, clustering and has a specific role in telomere position effect (TPE).</text>
</comment>
<dbReference type="OrthoDB" id="435460at2759"/>
<dbReference type="InterPro" id="IPR038104">
    <property type="entry name" value="Rap1_C_sf"/>
</dbReference>
<protein>
    <recommendedName>
        <fullName evidence="8">DNA-binding protein RAP1</fullName>
    </recommendedName>
</protein>
<feature type="domain" description="ARID" evidence="10">
    <location>
        <begin position="260"/>
        <end position="351"/>
    </location>
</feature>
<dbReference type="SUPFAM" id="SSF46689">
    <property type="entry name" value="Homeodomain-like"/>
    <property type="match status" value="1"/>
</dbReference>
<dbReference type="Pfam" id="PF11626">
    <property type="entry name" value="Rap1_C"/>
    <property type="match status" value="1"/>
</dbReference>
<sequence>MASTITYNGVESAQGGNIFKDVRFWLSHRVPMRNHFIDLIKQNGGIVVPLEKNADMLIADDKRKDVPPGSYSWKFIQDSVKNGVAQLKEHYHIGRDPDLPRPVGGNYASKSTRTAFTPADDANLTKWVLAHSGERTGNKIFQEYEKINPRHTWQSWRNRYVKHLTKLPWCQLEKLAASAPGDPNVGEAAPEQACAPQPSHTVVEKKPQVTARQPIRQEIGNTRTNVAETESAPIGPAQPPQKITAEPPPKAPQAIDTKSVASREMFNYDLDEYIETSGAEIKHRHNINGRTIELFDLALAINDSRGDQETQMTDWQQVAETLGFETPNNGTMDALQICYEENLRDFLNAIAGFDASDEEAAETVEEVVDQGLNTDDGQGPVLDEAQVEADSQWPQSHVPSSPPVGITGMKRSAGQRPRSSSRPMNKRRRFHRDEEIPSTPDVELNPQLSAAQQDSPSARQGFRWPDYIDESEASQQLPPLPSAQDESQDLGTRHSPMRDAGITPPAQPQHEAPDLRPIPFSLSKSRLEKNPAKRRASATLPNQHASRTEQPRTSQETRSRDPVPRRTVSPTTAKLTAKAPRRSLPTSFTSSETTSLSRLPTSAPFTRARVPTPRSAQQSSSDQSNRRKIQEWTAHYESLGYPRPVVVEGLRRTTLTPGSLAQTVMQHLKDGKGVPPNYEGIWTGRDDADLAFAAAVDFSEAPSGPAEERQQQRAQKAHNRLVKKHGFARFELRKAFLDAQTMEKGSAEG</sequence>
<dbReference type="Pfam" id="PF08914">
    <property type="entry name" value="Myb_Rap1"/>
    <property type="match status" value="1"/>
</dbReference>
<keyword evidence="4" id="KW-0805">Transcription regulation</keyword>
<keyword evidence="3 8" id="KW-0779">Telomere</keyword>
<evidence type="ECO:0000256" key="2">
    <source>
        <dbReference type="ARBA" id="ARBA00022454"/>
    </source>
</evidence>
<keyword evidence="5" id="KW-0010">Activator</keyword>
<evidence type="ECO:0000313" key="11">
    <source>
        <dbReference type="EMBL" id="KAF4979316.1"/>
    </source>
</evidence>
<evidence type="ECO:0000256" key="1">
    <source>
        <dbReference type="ARBA" id="ARBA00010467"/>
    </source>
</evidence>
<proteinExistence type="inferred from homology"/>
<dbReference type="CDD" id="cd16100">
    <property type="entry name" value="ARID"/>
    <property type="match status" value="1"/>
</dbReference>
<evidence type="ECO:0000256" key="6">
    <source>
        <dbReference type="ARBA" id="ARBA00023163"/>
    </source>
</evidence>
<evidence type="ECO:0000256" key="4">
    <source>
        <dbReference type="ARBA" id="ARBA00023015"/>
    </source>
</evidence>
<dbReference type="GO" id="GO:0042162">
    <property type="term" value="F:telomeric DNA binding"/>
    <property type="evidence" value="ECO:0007669"/>
    <property type="project" value="TreeGrafter"/>
</dbReference>
<feature type="region of interest" description="Disordered" evidence="9">
    <location>
        <begin position="181"/>
        <end position="254"/>
    </location>
</feature>
<dbReference type="Gene3D" id="1.10.10.60">
    <property type="entry name" value="Homeodomain-like"/>
    <property type="match status" value="1"/>
</dbReference>
<dbReference type="InterPro" id="IPR001357">
    <property type="entry name" value="BRCT_dom"/>
</dbReference>
<evidence type="ECO:0000256" key="5">
    <source>
        <dbReference type="ARBA" id="ARBA00023159"/>
    </source>
</evidence>
<feature type="compositionally biased region" description="Polar residues" evidence="9">
    <location>
        <begin position="614"/>
        <end position="623"/>
    </location>
</feature>
<dbReference type="InterPro" id="IPR001606">
    <property type="entry name" value="ARID_dom"/>
</dbReference>
<dbReference type="InterPro" id="IPR036431">
    <property type="entry name" value="ARID_dom_sf"/>
</dbReference>
<keyword evidence="7 8" id="KW-0539">Nucleus</keyword>
<comment type="similarity">
    <text evidence="1 8">Belongs to the RAP1 family.</text>
</comment>
<dbReference type="GO" id="GO:0031848">
    <property type="term" value="P:protection from non-homologous end joining at telomere"/>
    <property type="evidence" value="ECO:0007669"/>
    <property type="project" value="TreeGrafter"/>
</dbReference>
<reference evidence="11" key="1">
    <citation type="journal article" date="2020" name="BMC Genomics">
        <title>Correction to: Identification and distribution of gene clusters required for synthesis of sphingolipid metabolism inhibitors in diverse species of the filamentous fungus Fusarium.</title>
        <authorList>
            <person name="Kim H.S."/>
            <person name="Lohmar J.M."/>
            <person name="Busman M."/>
            <person name="Brown D.W."/>
            <person name="Naumann T.A."/>
            <person name="Divon H.H."/>
            <person name="Lysoe E."/>
            <person name="Uhlig S."/>
            <person name="Proctor R.H."/>
        </authorList>
    </citation>
    <scope>NUCLEOTIDE SEQUENCE</scope>
    <source>
        <strain evidence="11">NRRL 22465</strain>
    </source>
</reference>
<comment type="subcellular location">
    <subcellularLocation>
        <location evidence="8">Nucleus</location>
    </subcellularLocation>
    <subcellularLocation>
        <location evidence="8">Chromosome</location>
        <location evidence="8">Telomere</location>
    </subcellularLocation>
</comment>
<evidence type="ECO:0000313" key="12">
    <source>
        <dbReference type="Proteomes" id="UP000635477"/>
    </source>
</evidence>
<keyword evidence="2 8" id="KW-0158">Chromosome</keyword>
<dbReference type="InterPro" id="IPR039595">
    <property type="entry name" value="TE2IP/Rap1"/>
</dbReference>
<feature type="compositionally biased region" description="Basic and acidic residues" evidence="9">
    <location>
        <begin position="546"/>
        <end position="564"/>
    </location>
</feature>
<name>A0A8H4ULP6_9HYPO</name>
<dbReference type="GO" id="GO:0070187">
    <property type="term" value="C:shelterin complex"/>
    <property type="evidence" value="ECO:0007669"/>
    <property type="project" value="TreeGrafter"/>
</dbReference>
<keyword evidence="12" id="KW-1185">Reference proteome</keyword>
<dbReference type="Pfam" id="PF16589">
    <property type="entry name" value="BRCT_2"/>
    <property type="match status" value="1"/>
</dbReference>